<dbReference type="Gene3D" id="3.30.450.20">
    <property type="entry name" value="PAS domain"/>
    <property type="match status" value="2"/>
</dbReference>
<keyword evidence="4" id="KW-0285">Flavoprotein</keyword>
<evidence type="ECO:0000256" key="3">
    <source>
        <dbReference type="ARBA" id="ARBA00022553"/>
    </source>
</evidence>
<dbReference type="PANTHER" id="PTHR41523:SF7">
    <property type="entry name" value="HISTIDINE KINASE"/>
    <property type="match status" value="1"/>
</dbReference>
<accession>A0A2R8B7X9</accession>
<dbReference type="SMART" id="SM00911">
    <property type="entry name" value="HWE_HK"/>
    <property type="match status" value="1"/>
</dbReference>
<keyword evidence="6 13" id="KW-0808">Transferase</keyword>
<dbReference type="GO" id="GO:0005524">
    <property type="term" value="F:ATP binding"/>
    <property type="evidence" value="ECO:0007669"/>
    <property type="project" value="UniProtKB-KW"/>
</dbReference>
<keyword evidence="3" id="KW-0597">Phosphoprotein</keyword>
<evidence type="ECO:0000256" key="7">
    <source>
        <dbReference type="ARBA" id="ARBA00022737"/>
    </source>
</evidence>
<organism evidence="13 14">
    <name type="scientific">Albidovulum aquaemixtae</name>
    <dbReference type="NCBI Taxonomy" id="1542388"/>
    <lineage>
        <taxon>Bacteria</taxon>
        <taxon>Pseudomonadati</taxon>
        <taxon>Pseudomonadota</taxon>
        <taxon>Alphaproteobacteria</taxon>
        <taxon>Rhodobacterales</taxon>
        <taxon>Paracoccaceae</taxon>
        <taxon>Albidovulum</taxon>
    </lineage>
</organism>
<keyword evidence="9 13" id="KW-0418">Kinase</keyword>
<dbReference type="InterPro" id="IPR035965">
    <property type="entry name" value="PAS-like_dom_sf"/>
</dbReference>
<keyword evidence="8" id="KW-0547">Nucleotide-binding</keyword>
<dbReference type="InterPro" id="IPR000014">
    <property type="entry name" value="PAS"/>
</dbReference>
<evidence type="ECO:0000256" key="2">
    <source>
        <dbReference type="ARBA" id="ARBA00012438"/>
    </source>
</evidence>
<dbReference type="AlphaFoldDB" id="A0A2R8B7X9"/>
<keyword evidence="10" id="KW-0067">ATP-binding</keyword>
<evidence type="ECO:0000256" key="8">
    <source>
        <dbReference type="ARBA" id="ARBA00022741"/>
    </source>
</evidence>
<proteinExistence type="predicted"/>
<evidence type="ECO:0000259" key="12">
    <source>
        <dbReference type="PROSITE" id="PS50113"/>
    </source>
</evidence>
<protein>
    <recommendedName>
        <fullName evidence="2">histidine kinase</fullName>
        <ecNumber evidence="2">2.7.13.3</ecNumber>
    </recommendedName>
</protein>
<evidence type="ECO:0000256" key="10">
    <source>
        <dbReference type="ARBA" id="ARBA00022840"/>
    </source>
</evidence>
<dbReference type="SMART" id="SM00091">
    <property type="entry name" value="PAS"/>
    <property type="match status" value="2"/>
</dbReference>
<evidence type="ECO:0000256" key="11">
    <source>
        <dbReference type="ARBA" id="ARBA00023026"/>
    </source>
</evidence>
<evidence type="ECO:0000256" key="1">
    <source>
        <dbReference type="ARBA" id="ARBA00000085"/>
    </source>
</evidence>
<keyword evidence="11" id="KW-0843">Virulence</keyword>
<keyword evidence="14" id="KW-1185">Reference proteome</keyword>
<dbReference type="InterPro" id="IPR036890">
    <property type="entry name" value="HATPase_C_sf"/>
</dbReference>
<sequence>MQGSDARSDLYHSSELVDDAPCGIVVTEPNGRIAYVNKTLAHWMGWISGKIETGVMFSACLTVPGRIYYETHIAPMMRLQGFVREISCELKVERGPPLPVLLSGIARRDAMGEIERFDFTIFDASERRTYEEELREARRQADELAAIVRSSPNAILRVNAHGRIEQCNKVAEGLITHAQSSLERPVSEAIQLKDRPDWFNEAVLQSDEEVVFEAADLSDREFEVVISPIRERDPLADSRDWSIVLRDISAQKQAERHLKVVVAETKHRLKNTIAVIAGIARQTLPHDAAEILTRRLGALAHAHDLLTKANWRSANLREVLDHTSGEAGGADRFRVTGPEVRLSAQQATSLSMALHELVTNALKYGALSVPEGYVTVDYDWEGGPYASSLRLVWQENDGPAVSPPEHRGFGSKMIEIVLKTDLSADIVFDFRKEGLWCEVSFAPGKLTGE</sequence>
<dbReference type="GO" id="GO:0004673">
    <property type="term" value="F:protein histidine kinase activity"/>
    <property type="evidence" value="ECO:0007669"/>
    <property type="project" value="UniProtKB-EC"/>
</dbReference>
<dbReference type="PROSITE" id="PS50113">
    <property type="entry name" value="PAC"/>
    <property type="match status" value="1"/>
</dbReference>
<dbReference type="Proteomes" id="UP000244924">
    <property type="component" value="Unassembled WGS sequence"/>
</dbReference>
<dbReference type="InterPro" id="IPR011102">
    <property type="entry name" value="Sig_transdc_His_kinase_HWE"/>
</dbReference>
<keyword evidence="7" id="KW-0677">Repeat</keyword>
<comment type="catalytic activity">
    <reaction evidence="1">
        <text>ATP + protein L-histidine = ADP + protein N-phospho-L-histidine.</text>
        <dbReference type="EC" id="2.7.13.3"/>
    </reaction>
</comment>
<dbReference type="EMBL" id="OMOQ01000001">
    <property type="protein sequence ID" value="SPH18662.1"/>
    <property type="molecule type" value="Genomic_DNA"/>
</dbReference>
<evidence type="ECO:0000256" key="5">
    <source>
        <dbReference type="ARBA" id="ARBA00022643"/>
    </source>
</evidence>
<dbReference type="Gene3D" id="3.30.565.10">
    <property type="entry name" value="Histidine kinase-like ATPase, C-terminal domain"/>
    <property type="match status" value="1"/>
</dbReference>
<evidence type="ECO:0000313" key="13">
    <source>
        <dbReference type="EMBL" id="SPH18662.1"/>
    </source>
</evidence>
<dbReference type="RefSeq" id="WP_108852966.1">
    <property type="nucleotide sequence ID" value="NZ_OMOQ01000001.1"/>
</dbReference>
<evidence type="ECO:0000256" key="6">
    <source>
        <dbReference type="ARBA" id="ARBA00022679"/>
    </source>
</evidence>
<evidence type="ECO:0000256" key="4">
    <source>
        <dbReference type="ARBA" id="ARBA00022630"/>
    </source>
</evidence>
<feature type="domain" description="PAC" evidence="12">
    <location>
        <begin position="84"/>
        <end position="136"/>
    </location>
</feature>
<dbReference type="SUPFAM" id="SSF55785">
    <property type="entry name" value="PYP-like sensor domain (PAS domain)"/>
    <property type="match status" value="2"/>
</dbReference>
<keyword evidence="5" id="KW-0288">FMN</keyword>
<reference evidence="13 14" key="1">
    <citation type="submission" date="2018-03" db="EMBL/GenBank/DDBJ databases">
        <authorList>
            <person name="Keele B.F."/>
        </authorList>
    </citation>
    <scope>NUCLEOTIDE SEQUENCE [LARGE SCALE GENOMIC DNA]</scope>
    <source>
        <strain evidence="13 14">CECT 8626</strain>
    </source>
</reference>
<dbReference type="PANTHER" id="PTHR41523">
    <property type="entry name" value="TWO-COMPONENT SYSTEM SENSOR PROTEIN"/>
    <property type="match status" value="1"/>
</dbReference>
<dbReference type="OrthoDB" id="9816309at2"/>
<dbReference type="Pfam" id="PF07536">
    <property type="entry name" value="HWE_HK"/>
    <property type="match status" value="1"/>
</dbReference>
<gene>
    <name evidence="13" type="ORF">DEA8626_02202</name>
</gene>
<dbReference type="EC" id="2.7.13.3" evidence="2"/>
<evidence type="ECO:0000256" key="9">
    <source>
        <dbReference type="ARBA" id="ARBA00022777"/>
    </source>
</evidence>
<evidence type="ECO:0000313" key="14">
    <source>
        <dbReference type="Proteomes" id="UP000244924"/>
    </source>
</evidence>
<name>A0A2R8B7X9_9RHOB</name>
<dbReference type="InterPro" id="IPR000700">
    <property type="entry name" value="PAS-assoc_C"/>
</dbReference>
<dbReference type="Pfam" id="PF13426">
    <property type="entry name" value="PAS_9"/>
    <property type="match status" value="2"/>
</dbReference>